<sequence>MVKLNEMVVYKQTIDSPCSGVEAPGSASADRHPVDGIDSFLSRSQGTLREALSSEREERTRCVLAYPHPSAPEGLFNGNSVHCPLRLK</sequence>
<dbReference type="AlphaFoldDB" id="A0A8X6FIN3"/>
<proteinExistence type="predicted"/>
<keyword evidence="2" id="KW-1185">Reference proteome</keyword>
<dbReference type="Proteomes" id="UP000887116">
    <property type="component" value="Unassembled WGS sequence"/>
</dbReference>
<accession>A0A8X6FIN3</accession>
<organism evidence="1 2">
    <name type="scientific">Trichonephila clavata</name>
    <name type="common">Joro spider</name>
    <name type="synonym">Nephila clavata</name>
    <dbReference type="NCBI Taxonomy" id="2740835"/>
    <lineage>
        <taxon>Eukaryota</taxon>
        <taxon>Metazoa</taxon>
        <taxon>Ecdysozoa</taxon>
        <taxon>Arthropoda</taxon>
        <taxon>Chelicerata</taxon>
        <taxon>Arachnida</taxon>
        <taxon>Araneae</taxon>
        <taxon>Araneomorphae</taxon>
        <taxon>Entelegynae</taxon>
        <taxon>Araneoidea</taxon>
        <taxon>Nephilidae</taxon>
        <taxon>Trichonephila</taxon>
    </lineage>
</organism>
<reference evidence="1" key="1">
    <citation type="submission" date="2020-07" db="EMBL/GenBank/DDBJ databases">
        <title>Multicomponent nature underlies the extraordinary mechanical properties of spider dragline silk.</title>
        <authorList>
            <person name="Kono N."/>
            <person name="Nakamura H."/>
            <person name="Mori M."/>
            <person name="Yoshida Y."/>
            <person name="Ohtoshi R."/>
            <person name="Malay A.D."/>
            <person name="Moran D.A.P."/>
            <person name="Tomita M."/>
            <person name="Numata K."/>
            <person name="Arakawa K."/>
        </authorList>
    </citation>
    <scope>NUCLEOTIDE SEQUENCE</scope>
</reference>
<comment type="caution">
    <text evidence="1">The sequence shown here is derived from an EMBL/GenBank/DDBJ whole genome shotgun (WGS) entry which is preliminary data.</text>
</comment>
<evidence type="ECO:0000313" key="2">
    <source>
        <dbReference type="Proteomes" id="UP000887116"/>
    </source>
</evidence>
<name>A0A8X6FIN3_TRICU</name>
<gene>
    <name evidence="1" type="ORF">TNCT_406331</name>
</gene>
<evidence type="ECO:0000313" key="1">
    <source>
        <dbReference type="EMBL" id="GFQ80741.1"/>
    </source>
</evidence>
<dbReference type="EMBL" id="BMAO01032236">
    <property type="protein sequence ID" value="GFQ80741.1"/>
    <property type="molecule type" value="Genomic_DNA"/>
</dbReference>
<protein>
    <submittedName>
        <fullName evidence="1">Uncharacterized protein</fullName>
    </submittedName>
</protein>